<feature type="signal peptide" evidence="2">
    <location>
        <begin position="1"/>
        <end position="15"/>
    </location>
</feature>
<keyword evidence="2" id="KW-0732">Signal</keyword>
<dbReference type="EMBL" id="QPKB01000005">
    <property type="protein sequence ID" value="RWR84724.1"/>
    <property type="molecule type" value="Genomic_DNA"/>
</dbReference>
<evidence type="ECO:0000256" key="1">
    <source>
        <dbReference type="SAM" id="MobiDB-lite"/>
    </source>
</evidence>
<name>A0A443P1T6_9MAGN</name>
<sequence>MLLLRCFLLTPKLLSDMENSDACSILNILNGPCIEEPAKVTSKTRFQRRELSCHSSSSTAPPSPKPTQDRDPEVVCNLQGSHRSQVLRDPQQHGPWALN</sequence>
<feature type="chain" id="PRO_5019506846" evidence="2">
    <location>
        <begin position="16"/>
        <end position="99"/>
    </location>
</feature>
<dbReference type="Proteomes" id="UP000283530">
    <property type="component" value="Unassembled WGS sequence"/>
</dbReference>
<dbReference type="AlphaFoldDB" id="A0A443P1T6"/>
<accession>A0A443P1T6</accession>
<protein>
    <submittedName>
        <fullName evidence="3">Structural maintenance of chromosomes protein 5-like protein</fullName>
    </submittedName>
</protein>
<evidence type="ECO:0000256" key="2">
    <source>
        <dbReference type="SAM" id="SignalP"/>
    </source>
</evidence>
<reference evidence="3 4" key="1">
    <citation type="journal article" date="2019" name="Nat. Plants">
        <title>Stout camphor tree genome fills gaps in understanding of flowering plant genome evolution.</title>
        <authorList>
            <person name="Chaw S.M."/>
            <person name="Liu Y.C."/>
            <person name="Wu Y.W."/>
            <person name="Wang H.Y."/>
            <person name="Lin C.I."/>
            <person name="Wu C.S."/>
            <person name="Ke H.M."/>
            <person name="Chang L.Y."/>
            <person name="Hsu C.Y."/>
            <person name="Yang H.T."/>
            <person name="Sudianto E."/>
            <person name="Hsu M.H."/>
            <person name="Wu K.P."/>
            <person name="Wang L.N."/>
            <person name="Leebens-Mack J.H."/>
            <person name="Tsai I.J."/>
        </authorList>
    </citation>
    <scope>NUCLEOTIDE SEQUENCE [LARGE SCALE GENOMIC DNA]</scope>
    <source>
        <strain evidence="4">cv. Chaw 1501</strain>
        <tissue evidence="3">Young leaves</tissue>
    </source>
</reference>
<dbReference type="OrthoDB" id="10254973at2759"/>
<comment type="caution">
    <text evidence="3">The sequence shown here is derived from an EMBL/GenBank/DDBJ whole genome shotgun (WGS) entry which is preliminary data.</text>
</comment>
<feature type="region of interest" description="Disordered" evidence="1">
    <location>
        <begin position="45"/>
        <end position="99"/>
    </location>
</feature>
<evidence type="ECO:0000313" key="3">
    <source>
        <dbReference type="EMBL" id="RWR84724.1"/>
    </source>
</evidence>
<keyword evidence="4" id="KW-1185">Reference proteome</keyword>
<organism evidence="3 4">
    <name type="scientific">Cinnamomum micranthum f. kanehirae</name>
    <dbReference type="NCBI Taxonomy" id="337451"/>
    <lineage>
        <taxon>Eukaryota</taxon>
        <taxon>Viridiplantae</taxon>
        <taxon>Streptophyta</taxon>
        <taxon>Embryophyta</taxon>
        <taxon>Tracheophyta</taxon>
        <taxon>Spermatophyta</taxon>
        <taxon>Magnoliopsida</taxon>
        <taxon>Magnoliidae</taxon>
        <taxon>Laurales</taxon>
        <taxon>Lauraceae</taxon>
        <taxon>Cinnamomum</taxon>
    </lineage>
</organism>
<evidence type="ECO:0000313" key="4">
    <source>
        <dbReference type="Proteomes" id="UP000283530"/>
    </source>
</evidence>
<dbReference type="STRING" id="337451.A0A443P1T6"/>
<proteinExistence type="predicted"/>
<gene>
    <name evidence="3" type="ORF">CKAN_01354900</name>
</gene>